<keyword evidence="2" id="KW-0489">Methyltransferase</keyword>
<evidence type="ECO:0000313" key="2">
    <source>
        <dbReference type="EMBL" id="SEG45980.1"/>
    </source>
</evidence>
<accession>A0A1H6ACE8</accession>
<dbReference type="AlphaFoldDB" id="A0A1H6ACE8"/>
<dbReference type="STRING" id="1120964.GCA_001313265_03259"/>
<evidence type="ECO:0000313" key="3">
    <source>
        <dbReference type="Proteomes" id="UP000236736"/>
    </source>
</evidence>
<sequence length="264" mass="29843">MIKYLHGFTSEEQQRLVDQAGFLAPLIYPTVNFAGCRKLLEIGSGVGAQTSVLLRLFPDLHITSVDFSETQLLKAKDNLREFADRVTFVLQDVEQLSLAERFDSAFICWALEHIPNPLLALQQVKKHLIPGASIHITEVFNATFYCRPLSPAMEFYYQKYNEQQVHFGGNPDVGAQLGNLLFQAGFKEIELIHNGFHLDQSNPDELKRFIEFWKILMKSGAPGLLEAGSVSQSDIDLMENDLDRILADENAVFFYQFVQAKAKA</sequence>
<reference evidence="3" key="1">
    <citation type="submission" date="2016-10" db="EMBL/GenBank/DDBJ databases">
        <authorList>
            <person name="Varghese N."/>
            <person name="Submissions S."/>
        </authorList>
    </citation>
    <scope>NUCLEOTIDE SEQUENCE [LARGE SCALE GENOMIC DNA]</scope>
    <source>
        <strain evidence="3">DSM 17298</strain>
    </source>
</reference>
<dbReference type="RefSeq" id="WP_103926588.1">
    <property type="nucleotide sequence ID" value="NZ_FNVR01000041.1"/>
</dbReference>
<dbReference type="CDD" id="cd02440">
    <property type="entry name" value="AdoMet_MTases"/>
    <property type="match status" value="1"/>
</dbReference>
<name>A0A1H6ACE8_9BACT</name>
<proteinExistence type="predicted"/>
<dbReference type="GO" id="GO:0032259">
    <property type="term" value="P:methylation"/>
    <property type="evidence" value="ECO:0007669"/>
    <property type="project" value="UniProtKB-KW"/>
</dbReference>
<gene>
    <name evidence="2" type="ORF">SAMN03080598_04034</name>
</gene>
<evidence type="ECO:0000259" key="1">
    <source>
        <dbReference type="Pfam" id="PF08241"/>
    </source>
</evidence>
<dbReference type="OrthoDB" id="9777830at2"/>
<dbReference type="SUPFAM" id="SSF53335">
    <property type="entry name" value="S-adenosyl-L-methionine-dependent methyltransferases"/>
    <property type="match status" value="1"/>
</dbReference>
<dbReference type="PANTHER" id="PTHR43861">
    <property type="entry name" value="TRANS-ACONITATE 2-METHYLTRANSFERASE-RELATED"/>
    <property type="match status" value="1"/>
</dbReference>
<dbReference type="GO" id="GO:0008757">
    <property type="term" value="F:S-adenosylmethionine-dependent methyltransferase activity"/>
    <property type="evidence" value="ECO:0007669"/>
    <property type="project" value="InterPro"/>
</dbReference>
<dbReference type="EMBL" id="FNVR01000041">
    <property type="protein sequence ID" value="SEG45980.1"/>
    <property type="molecule type" value="Genomic_DNA"/>
</dbReference>
<keyword evidence="2" id="KW-0808">Transferase</keyword>
<organism evidence="2 3">
    <name type="scientific">Algoriphagus boritolerans DSM 17298 = JCM 18970</name>
    <dbReference type="NCBI Taxonomy" id="1120964"/>
    <lineage>
        <taxon>Bacteria</taxon>
        <taxon>Pseudomonadati</taxon>
        <taxon>Bacteroidota</taxon>
        <taxon>Cytophagia</taxon>
        <taxon>Cytophagales</taxon>
        <taxon>Cyclobacteriaceae</taxon>
        <taxon>Algoriphagus</taxon>
    </lineage>
</organism>
<protein>
    <submittedName>
        <fullName evidence="2">Methyltransferase domain-containing protein</fullName>
    </submittedName>
</protein>
<dbReference type="Gene3D" id="3.40.50.150">
    <property type="entry name" value="Vaccinia Virus protein VP39"/>
    <property type="match status" value="1"/>
</dbReference>
<dbReference type="Proteomes" id="UP000236736">
    <property type="component" value="Unassembled WGS sequence"/>
</dbReference>
<dbReference type="PANTHER" id="PTHR43861:SF1">
    <property type="entry name" value="TRANS-ACONITATE 2-METHYLTRANSFERASE"/>
    <property type="match status" value="1"/>
</dbReference>
<keyword evidence="3" id="KW-1185">Reference proteome</keyword>
<dbReference type="InterPro" id="IPR029063">
    <property type="entry name" value="SAM-dependent_MTases_sf"/>
</dbReference>
<dbReference type="Pfam" id="PF08241">
    <property type="entry name" value="Methyltransf_11"/>
    <property type="match status" value="1"/>
</dbReference>
<dbReference type="InterPro" id="IPR013216">
    <property type="entry name" value="Methyltransf_11"/>
</dbReference>
<feature type="domain" description="Methyltransferase type 11" evidence="1">
    <location>
        <begin position="40"/>
        <end position="134"/>
    </location>
</feature>